<reference evidence="1" key="1">
    <citation type="journal article" date="2021" name="New Phytol.">
        <title>Evolutionary innovations through gain and loss of genes in the ectomycorrhizal Boletales.</title>
        <authorList>
            <person name="Wu G."/>
            <person name="Miyauchi S."/>
            <person name="Morin E."/>
            <person name="Kuo A."/>
            <person name="Drula E."/>
            <person name="Varga T."/>
            <person name="Kohler A."/>
            <person name="Feng B."/>
            <person name="Cao Y."/>
            <person name="Lipzen A."/>
            <person name="Daum C."/>
            <person name="Hundley H."/>
            <person name="Pangilinan J."/>
            <person name="Johnson J."/>
            <person name="Barry K."/>
            <person name="LaButti K."/>
            <person name="Ng V."/>
            <person name="Ahrendt S."/>
            <person name="Min B."/>
            <person name="Choi I.G."/>
            <person name="Park H."/>
            <person name="Plett J.M."/>
            <person name="Magnuson J."/>
            <person name="Spatafora J.W."/>
            <person name="Nagy L.G."/>
            <person name="Henrissat B."/>
            <person name="Grigoriev I.V."/>
            <person name="Yang Z.L."/>
            <person name="Xu J."/>
            <person name="Martin F.M."/>
        </authorList>
    </citation>
    <scope>NUCLEOTIDE SEQUENCE</scope>
    <source>
        <strain evidence="1">ATCC 28755</strain>
    </source>
</reference>
<proteinExistence type="predicted"/>
<gene>
    <name evidence="1" type="ORF">BJ138DRAFT_1147258</name>
</gene>
<keyword evidence="2" id="KW-1185">Reference proteome</keyword>
<sequence>MSTRWTLLYSLSARARSSHCVSVTSRGLLYLYGGELQPRIPVDSATVTTSKEATKGSVHAFDLTQQNVASNSWTTLIPSALSPDLTPEARVGATTVWDEATQSLYLWGGRGGVDMSPLSGTQTGVWKAQLPTGIFSDMPIRWDRITATNENEAPAPRSYHTAVSAQGKMYVHAGCPTAGRLGSLHSFDLATKTWHSLADAPEPARGGTNLAVVTLRDDDGPEIIRFGGFAGYELPSKPSLDIYSIASDTWRTIEPREDRTHGYPGPRSVHGLIPLTSKRNPQAIAVLWHGERDASILGHAGAGMFWDDAWVLEKSEDDGGLSWRYLEPGSHAAKPEGRGWFPGASYVNELGETQVIMFGGLLGSNERSGELWTMDIDW</sequence>
<accession>A0ACB8AJK7</accession>
<evidence type="ECO:0000313" key="1">
    <source>
        <dbReference type="EMBL" id="KAH7912913.1"/>
    </source>
</evidence>
<comment type="caution">
    <text evidence="1">The sequence shown here is derived from an EMBL/GenBank/DDBJ whole genome shotgun (WGS) entry which is preliminary data.</text>
</comment>
<dbReference type="Proteomes" id="UP000790377">
    <property type="component" value="Unassembled WGS sequence"/>
</dbReference>
<dbReference type="EMBL" id="MU267641">
    <property type="protein sequence ID" value="KAH7912913.1"/>
    <property type="molecule type" value="Genomic_DNA"/>
</dbReference>
<organism evidence="1 2">
    <name type="scientific">Hygrophoropsis aurantiaca</name>
    <dbReference type="NCBI Taxonomy" id="72124"/>
    <lineage>
        <taxon>Eukaryota</taxon>
        <taxon>Fungi</taxon>
        <taxon>Dikarya</taxon>
        <taxon>Basidiomycota</taxon>
        <taxon>Agaricomycotina</taxon>
        <taxon>Agaricomycetes</taxon>
        <taxon>Agaricomycetidae</taxon>
        <taxon>Boletales</taxon>
        <taxon>Coniophorineae</taxon>
        <taxon>Hygrophoropsidaceae</taxon>
        <taxon>Hygrophoropsis</taxon>
    </lineage>
</organism>
<name>A0ACB8AJK7_9AGAM</name>
<protein>
    <submittedName>
        <fullName evidence="1">Galactose oxidase</fullName>
    </submittedName>
</protein>
<evidence type="ECO:0000313" key="2">
    <source>
        <dbReference type="Proteomes" id="UP000790377"/>
    </source>
</evidence>